<accession>A0A914S722</accession>
<protein>
    <submittedName>
        <fullName evidence="2">Uncharacterized protein</fullName>
    </submittedName>
</protein>
<dbReference type="WBParaSite" id="PEQ_0001452801-mRNA-1">
    <property type="protein sequence ID" value="PEQ_0001452801-mRNA-1"/>
    <property type="gene ID" value="PEQ_0001452801"/>
</dbReference>
<proteinExistence type="predicted"/>
<dbReference type="AlphaFoldDB" id="A0A914S722"/>
<keyword evidence="1" id="KW-1185">Reference proteome</keyword>
<evidence type="ECO:0000313" key="2">
    <source>
        <dbReference type="WBParaSite" id="PEQ_0001452801-mRNA-1"/>
    </source>
</evidence>
<dbReference type="Proteomes" id="UP000887564">
    <property type="component" value="Unplaced"/>
</dbReference>
<reference evidence="2" key="1">
    <citation type="submission" date="2022-11" db="UniProtKB">
        <authorList>
            <consortium name="WormBaseParasite"/>
        </authorList>
    </citation>
    <scope>IDENTIFICATION</scope>
</reference>
<name>A0A914S722_PAREQ</name>
<organism evidence="1 2">
    <name type="scientific">Parascaris equorum</name>
    <name type="common">Equine roundworm</name>
    <dbReference type="NCBI Taxonomy" id="6256"/>
    <lineage>
        <taxon>Eukaryota</taxon>
        <taxon>Metazoa</taxon>
        <taxon>Ecdysozoa</taxon>
        <taxon>Nematoda</taxon>
        <taxon>Chromadorea</taxon>
        <taxon>Rhabditida</taxon>
        <taxon>Spirurina</taxon>
        <taxon>Ascaridomorpha</taxon>
        <taxon>Ascaridoidea</taxon>
        <taxon>Ascarididae</taxon>
        <taxon>Parascaris</taxon>
    </lineage>
</organism>
<sequence>MRTRRTVLTKVPQYCGFQTRSLSVPRGPFRWIPESNPYDVLLSIFGKIGTPFFKTLVKDSGRGERDGDKLALSVEKNLSEVSFDP</sequence>
<evidence type="ECO:0000313" key="1">
    <source>
        <dbReference type="Proteomes" id="UP000887564"/>
    </source>
</evidence>